<reference evidence="3 4" key="1">
    <citation type="journal article" date="2024" name="Appl. Microbiol. Biotechnol.">
        <title>Biosynthetic gene clusters with biotechnological applications in novel Antarctic isolates from Actinomycetota.</title>
        <authorList>
            <person name="Bruna P."/>
            <person name="Nunez-Montero K."/>
            <person name="Contreras M.J."/>
            <person name="Leal K."/>
            <person name="Garcia M."/>
            <person name="Abanto M."/>
            <person name="Barrientos L."/>
        </authorList>
    </citation>
    <scope>NUCLEOTIDE SEQUENCE [LARGE SCALE GENOMIC DNA]</scope>
    <source>
        <strain evidence="3 4">Se16.17</strain>
    </source>
</reference>
<accession>A0ABV0GRN9</accession>
<evidence type="ECO:0000313" key="3">
    <source>
        <dbReference type="EMBL" id="MEO3941179.1"/>
    </source>
</evidence>
<dbReference type="InterPro" id="IPR003615">
    <property type="entry name" value="HNH_nuc"/>
</dbReference>
<dbReference type="RefSeq" id="WP_347782365.1">
    <property type="nucleotide sequence ID" value="NZ_JBBMFV010000004.1"/>
</dbReference>
<feature type="domain" description="HNH nuclease" evidence="2">
    <location>
        <begin position="573"/>
        <end position="625"/>
    </location>
</feature>
<name>A0ABV0GRN9_PAENI</name>
<dbReference type="Pfam" id="PF02720">
    <property type="entry name" value="DUF222"/>
    <property type="match status" value="1"/>
</dbReference>
<feature type="region of interest" description="Disordered" evidence="1">
    <location>
        <begin position="184"/>
        <end position="232"/>
    </location>
</feature>
<feature type="compositionally biased region" description="Basic residues" evidence="1">
    <location>
        <begin position="654"/>
        <end position="666"/>
    </location>
</feature>
<evidence type="ECO:0000259" key="2">
    <source>
        <dbReference type="SMART" id="SM00507"/>
    </source>
</evidence>
<dbReference type="SMART" id="SM00507">
    <property type="entry name" value="HNHc"/>
    <property type="match status" value="1"/>
</dbReference>
<feature type="region of interest" description="Disordered" evidence="1">
    <location>
        <begin position="1"/>
        <end position="76"/>
    </location>
</feature>
<dbReference type="Pfam" id="PF13391">
    <property type="entry name" value="HNH_2"/>
    <property type="match status" value="1"/>
</dbReference>
<dbReference type="CDD" id="cd00085">
    <property type="entry name" value="HNHc"/>
    <property type="match status" value="1"/>
</dbReference>
<dbReference type="Proteomes" id="UP001448614">
    <property type="component" value="Unassembled WGS sequence"/>
</dbReference>
<keyword evidence="4" id="KW-1185">Reference proteome</keyword>
<evidence type="ECO:0000256" key="1">
    <source>
        <dbReference type="SAM" id="MobiDB-lite"/>
    </source>
</evidence>
<dbReference type="InterPro" id="IPR003870">
    <property type="entry name" value="DUF222"/>
</dbReference>
<comment type="caution">
    <text evidence="3">The sequence shown here is derived from an EMBL/GenBank/DDBJ whole genome shotgun (WGS) entry which is preliminary data.</text>
</comment>
<organism evidence="3 4">
    <name type="scientific">Paenarthrobacter nicotinovorans</name>
    <name type="common">Arthrobacter nicotinovorans</name>
    <dbReference type="NCBI Taxonomy" id="29320"/>
    <lineage>
        <taxon>Bacteria</taxon>
        <taxon>Bacillati</taxon>
        <taxon>Actinomycetota</taxon>
        <taxon>Actinomycetes</taxon>
        <taxon>Micrococcales</taxon>
        <taxon>Micrococcaceae</taxon>
        <taxon>Paenarthrobacter</taxon>
    </lineage>
</organism>
<feature type="compositionally biased region" description="Polar residues" evidence="1">
    <location>
        <begin position="29"/>
        <end position="54"/>
    </location>
</feature>
<evidence type="ECO:0000313" key="4">
    <source>
        <dbReference type="Proteomes" id="UP001448614"/>
    </source>
</evidence>
<gene>
    <name evidence="3" type="ORF">V3C41_08880</name>
</gene>
<feature type="compositionally biased region" description="Low complexity" evidence="1">
    <location>
        <begin position="200"/>
        <end position="227"/>
    </location>
</feature>
<feature type="region of interest" description="Disordered" evidence="1">
    <location>
        <begin position="644"/>
        <end position="666"/>
    </location>
</feature>
<protein>
    <submittedName>
        <fullName evidence="3">DUF222 domain-containing protein</fullName>
    </submittedName>
</protein>
<sequence>MEDTGQIVERRAGLPGGDEAPPLIPPFSFDTTARTTSRQRPTPMVTQVDSSRNTGLLPPLEPLPATGRPAPEAPMRGELQDPMPGKVPAGSPWTDVPAWEATLLEGAAAADALRSMAVDESRLFGFTEAADFAGRVEEIARVLEYVQVIAAHAVERTRTAAQQSSPGALSAATEWRTGWVEPVPVTEQGSEGGAASQSWTGTSSAQAGSAQAGSIQTGAKTGSEAGVAGSGGVLDDGYRNAAEFLRARLRVGIGEARRRLALAPDVLPQPGMTGQDIPARRGILAEALATGELPSRSATIISSALDRVRNLTDDATITRMEHALTNTAVESDPDFVTRMAKRWTDRIDQDGPEPSEEVLRQHQGAFLRRRRRYGLHHIEIFATTEQYETLTTTMNTATNPRLTTTGAGTVVDAGAGPSVSAGAGVSAGTGVSAGLGADAGFGADAGPDAGDGPDLDRRSRAQKLLDGLTGACNLAMTTAKLPSNGGLRPQLTVTIDYNELFDQLTHQTSTGTGTGLGAGSGTGTGTGTATFAGPIHPNTIRKIACDADIIPVLLGSEGRILDIGRTTRIFPPHIRKAITARDGGCAFPDCTIPAPWCEAHHTTYWSHGGTTSTHNGTLLCSHHHHLIHKEQWRIDMKTGVPWFIPPPHIDPKQKPRRNHHHTPQRT</sequence>
<dbReference type="EMBL" id="JBBMFV010000004">
    <property type="protein sequence ID" value="MEO3941179.1"/>
    <property type="molecule type" value="Genomic_DNA"/>
</dbReference>
<proteinExistence type="predicted"/>